<evidence type="ECO:0000313" key="4">
    <source>
        <dbReference type="Proteomes" id="UP000759131"/>
    </source>
</evidence>
<keyword evidence="4" id="KW-1185">Reference proteome</keyword>
<protein>
    <recommendedName>
        <fullName evidence="2">3-ketosteroid-9-alpha-monooxygenase oxygenase component-like C-terminal domain-containing protein</fullName>
    </recommendedName>
</protein>
<dbReference type="Gene3D" id="3.90.380.10">
    <property type="entry name" value="Naphthalene 1,2-dioxygenase Alpha Subunit, Chain A, domain 1"/>
    <property type="match status" value="1"/>
</dbReference>
<evidence type="ECO:0000256" key="1">
    <source>
        <dbReference type="ARBA" id="ARBA00023002"/>
    </source>
</evidence>
<dbReference type="GO" id="GO:0016491">
    <property type="term" value="F:oxidoreductase activity"/>
    <property type="evidence" value="ECO:0007669"/>
    <property type="project" value="UniProtKB-KW"/>
</dbReference>
<keyword evidence="1" id="KW-0560">Oxidoreductase</keyword>
<reference evidence="3" key="1">
    <citation type="submission" date="2020-11" db="EMBL/GenBank/DDBJ databases">
        <authorList>
            <person name="Tran Van P."/>
        </authorList>
    </citation>
    <scope>NUCLEOTIDE SEQUENCE</scope>
</reference>
<dbReference type="EMBL" id="OC875759">
    <property type="protein sequence ID" value="CAD7638683.1"/>
    <property type="molecule type" value="Genomic_DNA"/>
</dbReference>
<gene>
    <name evidence="3" type="ORF">OSB1V03_LOCUS17489</name>
</gene>
<proteinExistence type="predicted"/>
<dbReference type="GO" id="GO:0008203">
    <property type="term" value="P:cholesterol metabolic process"/>
    <property type="evidence" value="ECO:0007669"/>
    <property type="project" value="InterPro"/>
</dbReference>
<evidence type="ECO:0000259" key="2">
    <source>
        <dbReference type="Pfam" id="PF19298"/>
    </source>
</evidence>
<name>A0A7R9LE72_9ACAR</name>
<dbReference type="Pfam" id="PF19298">
    <property type="entry name" value="KshA_C"/>
    <property type="match status" value="1"/>
</dbReference>
<dbReference type="EMBL" id="CAJPIZ010021184">
    <property type="protein sequence ID" value="CAG2117536.1"/>
    <property type="molecule type" value="Genomic_DNA"/>
</dbReference>
<feature type="domain" description="3-ketosteroid-9-alpha-monooxygenase oxygenase component-like C-terminal" evidence="2">
    <location>
        <begin position="48"/>
        <end position="202"/>
    </location>
</feature>
<evidence type="ECO:0000313" key="3">
    <source>
        <dbReference type="EMBL" id="CAD7638683.1"/>
    </source>
</evidence>
<sequence length="295" mass="33391">MNKLNASVKHWETIEMNMMIFVWYHKDNAQPDHYPHDFMADCKQKLIVMENAVDEEHLITVHANIMPGVTSTYEKQTPAKVAGAKSITGAYGQINFFLLGRHMFSWLIKFTCYTPLYCINYIDSVSTVNVNAATPIRPNQTALNVLYFAPPGLFYRLIAELAMFSFQIEVRTIEKDNQIWEALRRPKRPIFTSNDELIVKRRPVITRTTNRGNCSGAWSWGPLVCVRTVSYRRRNWGSLAATCGLAVGSTMKNVCPPPFMAAVMLVSLAILIRLQSAANTKANILTPMLIINDGR</sequence>
<accession>A0A7R9LE72</accession>
<dbReference type="InterPro" id="IPR045605">
    <property type="entry name" value="KshA-like_C"/>
</dbReference>
<organism evidence="3">
    <name type="scientific">Medioppia subpectinata</name>
    <dbReference type="NCBI Taxonomy" id="1979941"/>
    <lineage>
        <taxon>Eukaryota</taxon>
        <taxon>Metazoa</taxon>
        <taxon>Ecdysozoa</taxon>
        <taxon>Arthropoda</taxon>
        <taxon>Chelicerata</taxon>
        <taxon>Arachnida</taxon>
        <taxon>Acari</taxon>
        <taxon>Acariformes</taxon>
        <taxon>Sarcoptiformes</taxon>
        <taxon>Oribatida</taxon>
        <taxon>Brachypylina</taxon>
        <taxon>Oppioidea</taxon>
        <taxon>Oppiidae</taxon>
        <taxon>Medioppia</taxon>
    </lineage>
</organism>
<dbReference type="Proteomes" id="UP000759131">
    <property type="component" value="Unassembled WGS sequence"/>
</dbReference>
<dbReference type="SUPFAM" id="SSF55961">
    <property type="entry name" value="Bet v1-like"/>
    <property type="match status" value="1"/>
</dbReference>
<dbReference type="AlphaFoldDB" id="A0A7R9LE72"/>
<feature type="non-terminal residue" evidence="3">
    <location>
        <position position="1"/>
    </location>
</feature>